<accession>A0A1H2I7D9</accession>
<keyword evidence="3" id="KW-0012">Acyltransferase</keyword>
<protein>
    <submittedName>
        <fullName evidence="6">3-oxoacyl-[acyl-carrier-protein] synthase II</fullName>
    </submittedName>
</protein>
<reference evidence="7" key="1">
    <citation type="submission" date="2016-10" db="EMBL/GenBank/DDBJ databases">
        <authorList>
            <person name="Varghese N."/>
            <person name="Submissions S."/>
        </authorList>
    </citation>
    <scope>NUCLEOTIDE SEQUENCE [LARGE SCALE GENOMIC DNA]</scope>
    <source>
        <strain evidence="7">DSM 45079</strain>
    </source>
</reference>
<dbReference type="EMBL" id="LT629791">
    <property type="protein sequence ID" value="SDU39758.1"/>
    <property type="molecule type" value="Genomic_DNA"/>
</dbReference>
<evidence type="ECO:0000256" key="1">
    <source>
        <dbReference type="ARBA" id="ARBA00008467"/>
    </source>
</evidence>
<dbReference type="InterPro" id="IPR014030">
    <property type="entry name" value="Ketoacyl_synth_N"/>
</dbReference>
<feature type="domain" description="Ketosynthase family 3 (KS3)" evidence="5">
    <location>
        <begin position="1"/>
        <end position="428"/>
    </location>
</feature>
<dbReference type="Pfam" id="PF00109">
    <property type="entry name" value="ketoacyl-synt"/>
    <property type="match status" value="1"/>
</dbReference>
<name>A0A1H2I7D9_9ACTN</name>
<dbReference type="InterPro" id="IPR020841">
    <property type="entry name" value="PKS_Beta-ketoAc_synthase_dom"/>
</dbReference>
<gene>
    <name evidence="6" type="ORF">SAMN04488563_1477</name>
</gene>
<dbReference type="SMART" id="SM00825">
    <property type="entry name" value="PKS_KS"/>
    <property type="match status" value="1"/>
</dbReference>
<organism evidence="6 7">
    <name type="scientific">Jiangella alkaliphila</name>
    <dbReference type="NCBI Taxonomy" id="419479"/>
    <lineage>
        <taxon>Bacteria</taxon>
        <taxon>Bacillati</taxon>
        <taxon>Actinomycetota</taxon>
        <taxon>Actinomycetes</taxon>
        <taxon>Jiangellales</taxon>
        <taxon>Jiangellaceae</taxon>
        <taxon>Jiangella</taxon>
    </lineage>
</organism>
<evidence type="ECO:0000256" key="2">
    <source>
        <dbReference type="ARBA" id="ARBA00022679"/>
    </source>
</evidence>
<dbReference type="PROSITE" id="PS52004">
    <property type="entry name" value="KS3_2"/>
    <property type="match status" value="1"/>
</dbReference>
<dbReference type="OrthoDB" id="9808669at2"/>
<dbReference type="Proteomes" id="UP000182977">
    <property type="component" value="Chromosome I"/>
</dbReference>
<dbReference type="GO" id="GO:0004315">
    <property type="term" value="F:3-oxoacyl-[acyl-carrier-protein] synthase activity"/>
    <property type="evidence" value="ECO:0007669"/>
    <property type="project" value="TreeGrafter"/>
</dbReference>
<keyword evidence="2 4" id="KW-0808">Transferase</keyword>
<dbReference type="InterPro" id="IPR000794">
    <property type="entry name" value="Beta-ketoacyl_synthase"/>
</dbReference>
<evidence type="ECO:0000256" key="3">
    <source>
        <dbReference type="ARBA" id="ARBA00023315"/>
    </source>
</evidence>
<dbReference type="GO" id="GO:0006633">
    <property type="term" value="P:fatty acid biosynthetic process"/>
    <property type="evidence" value="ECO:0007669"/>
    <property type="project" value="TreeGrafter"/>
</dbReference>
<comment type="similarity">
    <text evidence="1 4">Belongs to the thiolase-like superfamily. Beta-ketoacyl-ACP synthases family.</text>
</comment>
<dbReference type="PANTHER" id="PTHR11712">
    <property type="entry name" value="POLYKETIDE SYNTHASE-RELATED"/>
    <property type="match status" value="1"/>
</dbReference>
<dbReference type="Pfam" id="PF02801">
    <property type="entry name" value="Ketoacyl-synt_C"/>
    <property type="match status" value="1"/>
</dbReference>
<dbReference type="SUPFAM" id="SSF53901">
    <property type="entry name" value="Thiolase-like"/>
    <property type="match status" value="2"/>
</dbReference>
<dbReference type="InterPro" id="IPR014031">
    <property type="entry name" value="Ketoacyl_synth_C"/>
</dbReference>
<dbReference type="InterPro" id="IPR016039">
    <property type="entry name" value="Thiolase-like"/>
</dbReference>
<dbReference type="PANTHER" id="PTHR11712:SF322">
    <property type="entry name" value="POLYKETIDE BETA-KETOACYL SYNTHASE 2-RELATED"/>
    <property type="match status" value="1"/>
</dbReference>
<evidence type="ECO:0000259" key="5">
    <source>
        <dbReference type="PROSITE" id="PS52004"/>
    </source>
</evidence>
<evidence type="ECO:0000256" key="4">
    <source>
        <dbReference type="RuleBase" id="RU003694"/>
    </source>
</evidence>
<proteinExistence type="inferred from homology"/>
<evidence type="ECO:0000313" key="6">
    <source>
        <dbReference type="EMBL" id="SDU39758.1"/>
    </source>
</evidence>
<dbReference type="Gene3D" id="3.40.47.10">
    <property type="match status" value="2"/>
</dbReference>
<sequence length="430" mass="43731">MRRVAVTGIGLVTALGTGTDETWQALVAGKSAVDHLRGFDAASLDSRLGAEIAGFDPTPYVKQRRALRNMTRNDQLAVAGAALAVRDAGLELGEDGPLDPDRLGLFIGGNKEISEPSKVLDAVLLARNDDGTADLRRMGTEGAAQFYPLFYVEGLQAAALFYISQAHGLRGTNTYFAGTGDAGATAVGRAFRAVRRGEATVAVAGGFDDPTSWWSMTKLDPLGVLTASNDLGAGAFRPFDRGHDGAVTGEGAAFVVLEDLDAARSRGATVYAEVTGFGSGFDAGAVGMPARDGRGLAHAIRAALDEAGVDPADVDYVAADGAATATGDAGEAAALRAALGPAAGTIAASSVKPATGNLVAGAGPLNVAVAALTCHHATVPPTLNLTDVDPACEGIDWVPREARNLPVGHALALSRGLEGQNVALALRAAP</sequence>
<keyword evidence="7" id="KW-1185">Reference proteome</keyword>
<evidence type="ECO:0000313" key="7">
    <source>
        <dbReference type="Proteomes" id="UP000182977"/>
    </source>
</evidence>
<dbReference type="AlphaFoldDB" id="A0A1H2I7D9"/>
<dbReference type="RefSeq" id="WP_046767847.1">
    <property type="nucleotide sequence ID" value="NZ_KQ061223.1"/>
</dbReference>
<dbReference type="STRING" id="419479.SAMN04488563_1477"/>